<dbReference type="EMBL" id="UFYW01000001">
    <property type="protein sequence ID" value="STD82599.1"/>
    <property type="molecule type" value="Genomic_DNA"/>
</dbReference>
<keyword evidence="1" id="KW-0812">Transmembrane</keyword>
<feature type="transmembrane region" description="Helical" evidence="1">
    <location>
        <begin position="222"/>
        <end position="248"/>
    </location>
</feature>
<keyword evidence="4" id="KW-1185">Reference proteome</keyword>
<sequence>MKNYFLFELQQLIKSKKTIGLWCLLVIVAGVYSFRDRTYRPIERIDKNEIEQRYLTRQSFLDEQAENPSDHWSAAMAVAMFEPWNQADSLRLTSLAANDWQKYAKATSQWYQLSLQYTDDETIFFTPDYYTYQNYYAAYDGKYGYASTAKWMESASQLPNKKLSKYVLEQKTGIQSVQRAFTNYLPFLFLGVTIFLAIDSLTKDRRHKSLFLSLPVTVDEILWAKTAALFIVSTLMMISTLVLIWIGVGCQFGFGSLDLPVSILSSSFDARYPISSADVFYTRPVGVFLLQCMGVGIVLQLIYIRGILLLSTLWRSELANLFLAGFGLISPLIFQRRWFSAFLDKSNDAYLYQNYGQILSGFSRFYFGSSEFVLAKGVLLFGVVWLLIEIGLFVRVQQKQFKLV</sequence>
<feature type="transmembrane region" description="Helical" evidence="1">
    <location>
        <begin position="372"/>
        <end position="394"/>
    </location>
</feature>
<protein>
    <submittedName>
        <fullName evidence="2">ABC transporter permease subunit</fullName>
    </submittedName>
    <submittedName>
        <fullName evidence="3">ABC-type transport system involved in multi-copper enzyme maturation, permease component</fullName>
    </submittedName>
</protein>
<dbReference type="Proteomes" id="UP001183682">
    <property type="component" value="Unassembled WGS sequence"/>
</dbReference>
<dbReference type="OrthoDB" id="2320684at2"/>
<dbReference type="RefSeq" id="WP_060814170.1">
    <property type="nucleotide sequence ID" value="NZ_JARPZN010000002.1"/>
</dbReference>
<feature type="transmembrane region" description="Helical" evidence="1">
    <location>
        <begin position="318"/>
        <end position="334"/>
    </location>
</feature>
<evidence type="ECO:0000256" key="1">
    <source>
        <dbReference type="SAM" id="Phobius"/>
    </source>
</evidence>
<reference evidence="2" key="2">
    <citation type="submission" date="2023-03" db="EMBL/GenBank/DDBJ databases">
        <authorList>
            <person name="Shen W."/>
            <person name="Cai J."/>
        </authorList>
    </citation>
    <scope>NUCLEOTIDE SEQUENCE</scope>
    <source>
        <strain evidence="2">K69-2</strain>
    </source>
</reference>
<dbReference type="AlphaFoldDB" id="A0A376H358"/>
<name>A0A376H358_ENTGA</name>
<feature type="transmembrane region" description="Helical" evidence="1">
    <location>
        <begin position="285"/>
        <end position="306"/>
    </location>
</feature>
<accession>A0A376H358</accession>
<keyword evidence="1" id="KW-0472">Membrane</keyword>
<organism evidence="3 4">
    <name type="scientific">Enterococcus gallinarum</name>
    <dbReference type="NCBI Taxonomy" id="1353"/>
    <lineage>
        <taxon>Bacteria</taxon>
        <taxon>Bacillati</taxon>
        <taxon>Bacillota</taxon>
        <taxon>Bacilli</taxon>
        <taxon>Lactobacillales</taxon>
        <taxon>Enterococcaceae</taxon>
        <taxon>Enterococcus</taxon>
    </lineage>
</organism>
<keyword evidence="1" id="KW-1133">Transmembrane helix</keyword>
<evidence type="ECO:0000313" key="2">
    <source>
        <dbReference type="EMBL" id="MDT2689289.1"/>
    </source>
</evidence>
<evidence type="ECO:0000313" key="3">
    <source>
        <dbReference type="EMBL" id="STD82599.1"/>
    </source>
</evidence>
<dbReference type="Proteomes" id="UP000254807">
    <property type="component" value="Unassembled WGS sequence"/>
</dbReference>
<dbReference type="Pfam" id="PF12679">
    <property type="entry name" value="ABC2_membrane_2"/>
    <property type="match status" value="1"/>
</dbReference>
<reference evidence="3 4" key="1">
    <citation type="submission" date="2018-06" db="EMBL/GenBank/DDBJ databases">
        <authorList>
            <consortium name="Pathogen Informatics"/>
            <person name="Doyle S."/>
        </authorList>
    </citation>
    <scope>NUCLEOTIDE SEQUENCE [LARGE SCALE GENOMIC DNA]</scope>
    <source>
        <strain evidence="3 4">NCTC12360</strain>
    </source>
</reference>
<feature type="transmembrane region" description="Helical" evidence="1">
    <location>
        <begin position="184"/>
        <end position="201"/>
    </location>
</feature>
<evidence type="ECO:0000313" key="4">
    <source>
        <dbReference type="Proteomes" id="UP000254807"/>
    </source>
</evidence>
<gene>
    <name evidence="3" type="ORF">NCTC12360_01030</name>
    <name evidence="2" type="ORF">P7E30_03575</name>
</gene>
<dbReference type="EMBL" id="JARPZN010000002">
    <property type="protein sequence ID" value="MDT2689289.1"/>
    <property type="molecule type" value="Genomic_DNA"/>
</dbReference>
<proteinExistence type="predicted"/>